<dbReference type="AlphaFoldDB" id="A0AAE9VN90"/>
<reference evidence="2 3" key="1">
    <citation type="submission" date="2022-12" db="EMBL/GenBank/DDBJ databases">
        <title>Coexistence and Characterization of a Novel Tigecycline Resistance gene tet(X) variant and blaNDM-1 in a Pseudomonas caeni Isolate of Chicken Origin.</title>
        <authorList>
            <person name="Lu X."/>
            <person name="Zhang L."/>
            <person name="Li R."/>
            <person name="Wang Z."/>
        </authorList>
    </citation>
    <scope>NUCLEOTIDE SEQUENCE [LARGE SCALE GENOMIC DNA]</scope>
    <source>
        <strain evidence="2 3">CE14</strain>
    </source>
</reference>
<dbReference type="InterPro" id="IPR058661">
    <property type="entry name" value="FimL_2nd"/>
</dbReference>
<evidence type="ECO:0000313" key="3">
    <source>
        <dbReference type="Proteomes" id="UP001212189"/>
    </source>
</evidence>
<proteinExistence type="predicted"/>
<accession>A0AAE9VN90</accession>
<dbReference type="Proteomes" id="UP001212189">
    <property type="component" value="Chromosome"/>
</dbReference>
<dbReference type="Pfam" id="PF26379">
    <property type="entry name" value="FimL_2nd"/>
    <property type="match status" value="1"/>
</dbReference>
<dbReference type="GO" id="GO:0000160">
    <property type="term" value="P:phosphorelay signal transduction system"/>
    <property type="evidence" value="ECO:0007669"/>
    <property type="project" value="InterPro"/>
</dbReference>
<sequence>MGIGATSLSMVRDELFATMAETQQYLEQFLEARDNGALLQHAVTNLQQIKGILSLVELTGAELLAEEAHTLTMDIPVGATEERNEQLTAINNALHVLRSYLEQLEANWIEMPELLLPAINKLRSAGQQTPLPESFFFAARVDSQRPSTPAKPRNAESLALSRRLRHMYQIGLLAFIRDENPQASLRLMMRALLRLDQLYAGQPSSHLYWVGAGALESQADAQLLPKKSRKQLFARIDREIKLQCDNPDYVAPRSVIKDLLYLIALANSTGDIAEQVRNLTNLPDLPFTDHMLDDEYQRLSGPGQNVLRSLSVAIREELTSAKDILDLIERGTAENSVLNNFHNILAKLEKTLSMVGLSGASNALKQHLKKVEGWDEISTIESGSLLALADSLLYIESMVAGLERGERQIKNQKNEPIDENESFARNQLIEARIVVNEEAKSGLSLAKRAITSYLESDGDKMHLANVPSSLMLVRGGLLFLDQERAAEQVGACANYIQTRMLEAETMPSEQQLDTLADALTSLEYYLEGGVLLHAKENRSVLDLADESLRALGVQA</sequence>
<protein>
    <submittedName>
        <fullName evidence="2">Ferrous iron transporter B</fullName>
    </submittedName>
</protein>
<gene>
    <name evidence="2" type="ORF">O6P33_08300</name>
</gene>
<organism evidence="2 3">
    <name type="scientific">Denitrificimonas caeni</name>
    <dbReference type="NCBI Taxonomy" id="521720"/>
    <lineage>
        <taxon>Bacteria</taxon>
        <taxon>Pseudomonadati</taxon>
        <taxon>Pseudomonadota</taxon>
        <taxon>Gammaproteobacteria</taxon>
        <taxon>Pseudomonadales</taxon>
        <taxon>Pseudomonadaceae</taxon>
        <taxon>Denitrificimonas</taxon>
    </lineage>
</organism>
<dbReference type="EMBL" id="CP114976">
    <property type="protein sequence ID" value="WBE24378.1"/>
    <property type="molecule type" value="Genomic_DNA"/>
</dbReference>
<dbReference type="KEGG" id="dce:O6P33_08300"/>
<evidence type="ECO:0000259" key="1">
    <source>
        <dbReference type="Pfam" id="PF26379"/>
    </source>
</evidence>
<name>A0AAE9VN90_9GAMM</name>
<feature type="domain" description="Scaffold protein FimL second" evidence="1">
    <location>
        <begin position="155"/>
        <end position="291"/>
    </location>
</feature>
<dbReference type="RefSeq" id="WP_269817321.1">
    <property type="nucleotide sequence ID" value="NZ_CP114976.1"/>
</dbReference>
<evidence type="ECO:0000313" key="2">
    <source>
        <dbReference type="EMBL" id="WBE24378.1"/>
    </source>
</evidence>
<keyword evidence="3" id="KW-1185">Reference proteome</keyword>
<dbReference type="InterPro" id="IPR036641">
    <property type="entry name" value="HPT_dom_sf"/>
</dbReference>
<dbReference type="SUPFAM" id="SSF47226">
    <property type="entry name" value="Histidine-containing phosphotransfer domain, HPT domain"/>
    <property type="match status" value="1"/>
</dbReference>